<reference evidence="1 2" key="1">
    <citation type="submission" date="2021-08" db="EMBL/GenBank/DDBJ databases">
        <title>Stenotrophomonas forensis sp. nov., isolated from contaminated viral transport media.</title>
        <authorList>
            <person name="Nguyen S.V."/>
            <person name="Edwards D."/>
            <person name="Scott S."/>
            <person name="Doss J."/>
            <person name="Merid S."/>
            <person name="Zelaya E."/>
            <person name="Maza C."/>
            <person name="Mann M."/>
            <person name="Hamilton B."/>
            <person name="Blackwell R."/>
            <person name="Tran A."/>
            <person name="Hauser J."/>
        </authorList>
    </citation>
    <scope>NUCLEOTIDE SEQUENCE [LARGE SCALE GENOMIC DNA]</scope>
    <source>
        <strain evidence="1 2">DFS-20110405</strain>
    </source>
</reference>
<gene>
    <name evidence="1" type="ORF">K5L94_08540</name>
</gene>
<keyword evidence="2" id="KW-1185">Reference proteome</keyword>
<dbReference type="EMBL" id="CP082270">
    <property type="protein sequence ID" value="WDM65305.1"/>
    <property type="molecule type" value="Genomic_DNA"/>
</dbReference>
<evidence type="ECO:0000313" key="1">
    <source>
        <dbReference type="EMBL" id="WDM65305.1"/>
    </source>
</evidence>
<accession>A0ABY7Y5Q9</accession>
<name>A0ABY7Y5Q9_9GAMM</name>
<sequence length="110" mass="12135">MHLSINDVQRFFIAKGVPNTCPVCASENRYITGFGNGEATTALTYCDHPEGPVGYLQMLPSRLAKPVVAVECSNCGNVQCFAYHVIFNWVLQNPLYTPIMPPPPTNAEEF</sequence>
<organism evidence="1 2">
    <name type="scientific">Stenotrophomonas forensis</name>
    <dbReference type="NCBI Taxonomy" id="2871169"/>
    <lineage>
        <taxon>Bacteria</taxon>
        <taxon>Pseudomonadati</taxon>
        <taxon>Pseudomonadota</taxon>
        <taxon>Gammaproteobacteria</taxon>
        <taxon>Lysobacterales</taxon>
        <taxon>Lysobacteraceae</taxon>
        <taxon>Stenotrophomonas</taxon>
        <taxon>Stenotrophomonas maltophilia group</taxon>
    </lineage>
</organism>
<proteinExistence type="predicted"/>
<evidence type="ECO:0000313" key="2">
    <source>
        <dbReference type="Proteomes" id="UP001216828"/>
    </source>
</evidence>
<dbReference type="RefSeq" id="WP_274512421.1">
    <property type="nucleotide sequence ID" value="NZ_CP082270.1"/>
</dbReference>
<protein>
    <submittedName>
        <fullName evidence="1">Uncharacterized protein</fullName>
    </submittedName>
</protein>
<dbReference type="Proteomes" id="UP001216828">
    <property type="component" value="Chromosome"/>
</dbReference>